<evidence type="ECO:0000313" key="2">
    <source>
        <dbReference type="Proteomes" id="UP000054032"/>
    </source>
</evidence>
<sequence length="69" mass="7665">MSAIDRKLCHSSQSKMWSKFCQSLTCYANGDAEPPAGCLLTSDPCFSHCNNATLQALRTCYAWRSNMDP</sequence>
<dbReference type="GeneID" id="19123966"/>
<dbReference type="RefSeq" id="XP_007692654.1">
    <property type="nucleotide sequence ID" value="XM_007694464.1"/>
</dbReference>
<proteinExistence type="predicted"/>
<dbReference type="Proteomes" id="UP000054032">
    <property type="component" value="Unassembled WGS sequence"/>
</dbReference>
<keyword evidence="2" id="KW-1185">Reference proteome</keyword>
<organism evidence="1 2">
    <name type="scientific">Bipolaris oryzae ATCC 44560</name>
    <dbReference type="NCBI Taxonomy" id="930090"/>
    <lineage>
        <taxon>Eukaryota</taxon>
        <taxon>Fungi</taxon>
        <taxon>Dikarya</taxon>
        <taxon>Ascomycota</taxon>
        <taxon>Pezizomycotina</taxon>
        <taxon>Dothideomycetes</taxon>
        <taxon>Pleosporomycetidae</taxon>
        <taxon>Pleosporales</taxon>
        <taxon>Pleosporineae</taxon>
        <taxon>Pleosporaceae</taxon>
        <taxon>Bipolaris</taxon>
    </lineage>
</organism>
<dbReference type="HOGENOM" id="CLU_2910565_0_0_1"/>
<gene>
    <name evidence="1" type="ORF">COCMIDRAFT_40904</name>
</gene>
<accession>W6YNA9</accession>
<dbReference type="AlphaFoldDB" id="W6YNA9"/>
<dbReference type="KEGG" id="bor:COCMIDRAFT_40904"/>
<evidence type="ECO:0000313" key="1">
    <source>
        <dbReference type="EMBL" id="EUC40807.1"/>
    </source>
</evidence>
<dbReference type="OrthoDB" id="3678891at2759"/>
<reference evidence="1 2" key="1">
    <citation type="journal article" date="2013" name="PLoS Genet.">
        <title>Comparative genome structure, secondary metabolite, and effector coding capacity across Cochliobolus pathogens.</title>
        <authorList>
            <person name="Condon B.J."/>
            <person name="Leng Y."/>
            <person name="Wu D."/>
            <person name="Bushley K.E."/>
            <person name="Ohm R.A."/>
            <person name="Otillar R."/>
            <person name="Martin J."/>
            <person name="Schackwitz W."/>
            <person name="Grimwood J."/>
            <person name="MohdZainudin N."/>
            <person name="Xue C."/>
            <person name="Wang R."/>
            <person name="Manning V.A."/>
            <person name="Dhillon B."/>
            <person name="Tu Z.J."/>
            <person name="Steffenson B.J."/>
            <person name="Salamov A."/>
            <person name="Sun H."/>
            <person name="Lowry S."/>
            <person name="LaButti K."/>
            <person name="Han J."/>
            <person name="Copeland A."/>
            <person name="Lindquist E."/>
            <person name="Barry K."/>
            <person name="Schmutz J."/>
            <person name="Baker S.E."/>
            <person name="Ciuffetti L.M."/>
            <person name="Grigoriev I.V."/>
            <person name="Zhong S."/>
            <person name="Turgeon B.G."/>
        </authorList>
    </citation>
    <scope>NUCLEOTIDE SEQUENCE [LARGE SCALE GENOMIC DNA]</scope>
    <source>
        <strain evidence="1 2">ATCC 44560</strain>
    </source>
</reference>
<protein>
    <submittedName>
        <fullName evidence="1">Uncharacterized protein</fullName>
    </submittedName>
</protein>
<name>W6YNA9_COCMI</name>
<dbReference type="EMBL" id="KI964137">
    <property type="protein sequence ID" value="EUC40807.1"/>
    <property type="molecule type" value="Genomic_DNA"/>
</dbReference>